<name>A0A164FEK1_9CRUS</name>
<comment type="caution">
    <text evidence="1">The sequence shown here is derived from an EMBL/GenBank/DDBJ whole genome shotgun (WGS) entry which is preliminary data.</text>
</comment>
<sequence length="63" mass="7312">MHCHLHLHDNYGNRFRNDKKIYFSISSCLTRSHLALEVVQFLSAAPQSYTVKKKTVEKICSLC</sequence>
<organism evidence="1 2">
    <name type="scientific">Daphnia magna</name>
    <dbReference type="NCBI Taxonomy" id="35525"/>
    <lineage>
        <taxon>Eukaryota</taxon>
        <taxon>Metazoa</taxon>
        <taxon>Ecdysozoa</taxon>
        <taxon>Arthropoda</taxon>
        <taxon>Crustacea</taxon>
        <taxon>Branchiopoda</taxon>
        <taxon>Diplostraca</taxon>
        <taxon>Cladocera</taxon>
        <taxon>Anomopoda</taxon>
        <taxon>Daphniidae</taxon>
        <taxon>Daphnia</taxon>
    </lineage>
</organism>
<keyword evidence="2" id="KW-1185">Reference proteome</keyword>
<accession>A0A164FEK1</accession>
<protein>
    <submittedName>
        <fullName evidence="1">Uncharacterized protein</fullName>
    </submittedName>
</protein>
<dbReference type="Proteomes" id="UP000076858">
    <property type="component" value="Unassembled WGS sequence"/>
</dbReference>
<dbReference type="EMBL" id="LRGB01020370">
    <property type="protein sequence ID" value="KZR97719.1"/>
    <property type="molecule type" value="Genomic_DNA"/>
</dbReference>
<reference evidence="1 2" key="1">
    <citation type="submission" date="2016-03" db="EMBL/GenBank/DDBJ databases">
        <title>EvidentialGene: Evidence-directed Construction of Genes on Genomes.</title>
        <authorList>
            <person name="Gilbert D.G."/>
            <person name="Choi J.-H."/>
            <person name="Mockaitis K."/>
            <person name="Colbourne J."/>
            <person name="Pfrender M."/>
        </authorList>
    </citation>
    <scope>NUCLEOTIDE SEQUENCE [LARGE SCALE GENOMIC DNA]</scope>
    <source>
        <strain evidence="1 2">Xinb3</strain>
        <tissue evidence="1">Complete organism</tissue>
    </source>
</reference>
<evidence type="ECO:0000313" key="2">
    <source>
        <dbReference type="Proteomes" id="UP000076858"/>
    </source>
</evidence>
<proteinExistence type="predicted"/>
<dbReference type="AlphaFoldDB" id="A0A164FEK1"/>
<evidence type="ECO:0000313" key="1">
    <source>
        <dbReference type="EMBL" id="KZR97719.1"/>
    </source>
</evidence>
<gene>
    <name evidence="1" type="ORF">APZ42_007252</name>
</gene>